<evidence type="ECO:0000313" key="2">
    <source>
        <dbReference type="Proteomes" id="UP000321126"/>
    </source>
</evidence>
<protein>
    <submittedName>
        <fullName evidence="1">Uncharacterized protein</fullName>
    </submittedName>
</protein>
<dbReference type="AlphaFoldDB" id="A0A5C7C062"/>
<reference evidence="1 2" key="1">
    <citation type="submission" date="2019-07" db="EMBL/GenBank/DDBJ databases">
        <title>Serratia strains were isolated from fresh produce.</title>
        <authorList>
            <person name="Cho G.-S."/>
            <person name="Stein M."/>
            <person name="Lee W."/>
            <person name="Suh S.H."/>
            <person name="Franz C.M.A.P."/>
        </authorList>
    </citation>
    <scope>NUCLEOTIDE SEQUENCE [LARGE SCALE GENOMIC DNA]</scope>
    <source>
        <strain evidence="1 2">S16</strain>
    </source>
</reference>
<organism evidence="1 2">
    <name type="scientific">Serratia marcescens</name>
    <dbReference type="NCBI Taxonomy" id="615"/>
    <lineage>
        <taxon>Bacteria</taxon>
        <taxon>Pseudomonadati</taxon>
        <taxon>Pseudomonadota</taxon>
        <taxon>Gammaproteobacteria</taxon>
        <taxon>Enterobacterales</taxon>
        <taxon>Yersiniaceae</taxon>
        <taxon>Serratia</taxon>
    </lineage>
</organism>
<comment type="caution">
    <text evidence="1">The sequence shown here is derived from an EMBL/GenBank/DDBJ whole genome shotgun (WGS) entry which is preliminary data.</text>
</comment>
<sequence>MKRLKRKACQLLKKAFIAFLRGFYPTPVCTISDKLHRNGAIGVDEGTEMVQKCNDCGFLHRERDHKLTGTRLFIRDGCDLV</sequence>
<evidence type="ECO:0000313" key="1">
    <source>
        <dbReference type="EMBL" id="TXE30060.1"/>
    </source>
</evidence>
<gene>
    <name evidence="1" type="ORF">FOT62_19385</name>
</gene>
<name>A0A5C7C062_SERMA</name>
<dbReference type="Proteomes" id="UP000321126">
    <property type="component" value="Unassembled WGS sequence"/>
</dbReference>
<proteinExistence type="predicted"/>
<accession>A0A5C7C062</accession>
<dbReference type="EMBL" id="VOUQ01000011">
    <property type="protein sequence ID" value="TXE30060.1"/>
    <property type="molecule type" value="Genomic_DNA"/>
</dbReference>